<dbReference type="InterPro" id="IPR049177">
    <property type="entry name" value="MgtC_SapB_SrpB_YhiD_N"/>
</dbReference>
<proteinExistence type="inferred from homology"/>
<evidence type="ECO:0000256" key="4">
    <source>
        <dbReference type="ARBA" id="ARBA00022692"/>
    </source>
</evidence>
<sequence length="230" mass="25206">MAHKKGVLTMELIYLLRVVIAGLCGALIGYERKNRMKEAGIRTHFVVAVGASLMMVVSKYGFMDQLHWENLSLDPSRIAAQVVSGVGFLGAGMIFMQRQTVKGLTTAAGIWATAGMGMAIGSGLYWVGGGVTIIIVLAQIVLHGRFYSLATPKTDQLLIRFHDEPDAMLHIQQLIKAENITILSFHAESSTKNGDEIELEMAIRLPRSYGREQLLPIVQNLKAVISVEIQ</sequence>
<keyword evidence="10" id="KW-1185">Reference proteome</keyword>
<dbReference type="EMBL" id="BMHY01000004">
    <property type="protein sequence ID" value="GGG69931.1"/>
    <property type="molecule type" value="Genomic_DNA"/>
</dbReference>
<feature type="transmembrane region" description="Helical" evidence="7">
    <location>
        <begin position="133"/>
        <end position="150"/>
    </location>
</feature>
<dbReference type="AlphaFoldDB" id="A0A917H7F1"/>
<evidence type="ECO:0000259" key="8">
    <source>
        <dbReference type="Pfam" id="PF02308"/>
    </source>
</evidence>
<feature type="transmembrane region" description="Helical" evidence="7">
    <location>
        <begin position="12"/>
        <end position="30"/>
    </location>
</feature>
<keyword evidence="3" id="KW-1003">Cell membrane</keyword>
<feature type="transmembrane region" description="Helical" evidence="7">
    <location>
        <begin position="78"/>
        <end position="96"/>
    </location>
</feature>
<dbReference type="Proteomes" id="UP000600247">
    <property type="component" value="Unassembled WGS sequence"/>
</dbReference>
<keyword evidence="9" id="KW-0489">Methyltransferase</keyword>
<comment type="subcellular location">
    <subcellularLocation>
        <location evidence="1">Cell membrane</location>
        <topology evidence="1">Multi-pass membrane protein</topology>
    </subcellularLocation>
</comment>
<feature type="domain" description="MgtC/SapB/SrpB/YhiD N-terminal" evidence="8">
    <location>
        <begin position="19"/>
        <end position="142"/>
    </location>
</feature>
<evidence type="ECO:0000256" key="5">
    <source>
        <dbReference type="ARBA" id="ARBA00022989"/>
    </source>
</evidence>
<keyword evidence="4 7" id="KW-0812">Transmembrane</keyword>
<evidence type="ECO:0000256" key="7">
    <source>
        <dbReference type="SAM" id="Phobius"/>
    </source>
</evidence>
<dbReference type="PANTHER" id="PTHR33778:SF1">
    <property type="entry name" value="MAGNESIUM TRANSPORTER YHID-RELATED"/>
    <property type="match status" value="1"/>
</dbReference>
<evidence type="ECO:0000256" key="6">
    <source>
        <dbReference type="ARBA" id="ARBA00023136"/>
    </source>
</evidence>
<feature type="transmembrane region" description="Helical" evidence="7">
    <location>
        <begin position="39"/>
        <end position="58"/>
    </location>
</feature>
<accession>A0A917H7F1</accession>
<name>A0A917H7F1_9BACL</name>
<protein>
    <submittedName>
        <fullName evidence="9">Methyltransferase</fullName>
    </submittedName>
</protein>
<evidence type="ECO:0000256" key="3">
    <source>
        <dbReference type="ARBA" id="ARBA00022475"/>
    </source>
</evidence>
<evidence type="ECO:0000256" key="2">
    <source>
        <dbReference type="ARBA" id="ARBA00009298"/>
    </source>
</evidence>
<dbReference type="PANTHER" id="PTHR33778">
    <property type="entry name" value="PROTEIN MGTC"/>
    <property type="match status" value="1"/>
</dbReference>
<dbReference type="Pfam" id="PF02308">
    <property type="entry name" value="MgtC"/>
    <property type="match status" value="1"/>
</dbReference>
<dbReference type="GO" id="GO:0032259">
    <property type="term" value="P:methylation"/>
    <property type="evidence" value="ECO:0007669"/>
    <property type="project" value="UniProtKB-KW"/>
</dbReference>
<dbReference type="PRINTS" id="PR01837">
    <property type="entry name" value="MGTCSAPBPROT"/>
</dbReference>
<keyword evidence="5 7" id="KW-1133">Transmembrane helix</keyword>
<reference evidence="9 10" key="1">
    <citation type="journal article" date="2014" name="Int. J. Syst. Evol. Microbiol.">
        <title>Complete genome sequence of Corynebacterium casei LMG S-19264T (=DSM 44701T), isolated from a smear-ripened cheese.</title>
        <authorList>
            <consortium name="US DOE Joint Genome Institute (JGI-PGF)"/>
            <person name="Walter F."/>
            <person name="Albersmeier A."/>
            <person name="Kalinowski J."/>
            <person name="Ruckert C."/>
        </authorList>
    </citation>
    <scope>NUCLEOTIDE SEQUENCE [LARGE SCALE GENOMIC DNA]</scope>
    <source>
        <strain evidence="9 10">CGMCC 1.15286</strain>
    </source>
</reference>
<comment type="similarity">
    <text evidence="2">Belongs to the MgtC/SapB family.</text>
</comment>
<dbReference type="GO" id="GO:0008168">
    <property type="term" value="F:methyltransferase activity"/>
    <property type="evidence" value="ECO:0007669"/>
    <property type="project" value="UniProtKB-KW"/>
</dbReference>
<evidence type="ECO:0000313" key="9">
    <source>
        <dbReference type="EMBL" id="GGG69931.1"/>
    </source>
</evidence>
<organism evidence="9 10">
    <name type="scientific">Paenibacillus radicis</name>
    <name type="common">ex Gao et al. 2016</name>
    <dbReference type="NCBI Taxonomy" id="1737354"/>
    <lineage>
        <taxon>Bacteria</taxon>
        <taxon>Bacillati</taxon>
        <taxon>Bacillota</taxon>
        <taxon>Bacilli</taxon>
        <taxon>Bacillales</taxon>
        <taxon>Paenibacillaceae</taxon>
        <taxon>Paenibacillus</taxon>
    </lineage>
</organism>
<dbReference type="GO" id="GO:0005886">
    <property type="term" value="C:plasma membrane"/>
    <property type="evidence" value="ECO:0007669"/>
    <property type="project" value="UniProtKB-SubCell"/>
</dbReference>
<evidence type="ECO:0000256" key="1">
    <source>
        <dbReference type="ARBA" id="ARBA00004651"/>
    </source>
</evidence>
<evidence type="ECO:0000313" key="10">
    <source>
        <dbReference type="Proteomes" id="UP000600247"/>
    </source>
</evidence>
<keyword evidence="6 7" id="KW-0472">Membrane</keyword>
<dbReference type="InterPro" id="IPR003416">
    <property type="entry name" value="MgtC/SapB/SrpB/YhiD_fam"/>
</dbReference>
<keyword evidence="9" id="KW-0808">Transferase</keyword>
<comment type="caution">
    <text evidence="9">The sequence shown here is derived from an EMBL/GenBank/DDBJ whole genome shotgun (WGS) entry which is preliminary data.</text>
</comment>
<feature type="transmembrane region" description="Helical" evidence="7">
    <location>
        <begin position="108"/>
        <end position="127"/>
    </location>
</feature>
<gene>
    <name evidence="9" type="ORF">GCM10010918_26470</name>
</gene>